<accession>A0AAV7QII2</accession>
<protein>
    <submittedName>
        <fullName evidence="2">Uncharacterized protein</fullName>
    </submittedName>
</protein>
<reference evidence="2" key="1">
    <citation type="journal article" date="2022" name="bioRxiv">
        <title>Sequencing and chromosome-scale assembly of the giantPleurodeles waltlgenome.</title>
        <authorList>
            <person name="Brown T."/>
            <person name="Elewa A."/>
            <person name="Iarovenko S."/>
            <person name="Subramanian E."/>
            <person name="Araus A.J."/>
            <person name="Petzold A."/>
            <person name="Susuki M."/>
            <person name="Suzuki K.-i.T."/>
            <person name="Hayashi T."/>
            <person name="Toyoda A."/>
            <person name="Oliveira C."/>
            <person name="Osipova E."/>
            <person name="Leigh N.D."/>
            <person name="Simon A."/>
            <person name="Yun M.H."/>
        </authorList>
    </citation>
    <scope>NUCLEOTIDE SEQUENCE</scope>
    <source>
        <strain evidence="2">20211129_DDA</strain>
        <tissue evidence="2">Liver</tissue>
    </source>
</reference>
<feature type="region of interest" description="Disordered" evidence="1">
    <location>
        <begin position="44"/>
        <end position="70"/>
    </location>
</feature>
<feature type="compositionally biased region" description="Low complexity" evidence="1">
    <location>
        <begin position="94"/>
        <end position="108"/>
    </location>
</feature>
<evidence type="ECO:0000313" key="3">
    <source>
        <dbReference type="Proteomes" id="UP001066276"/>
    </source>
</evidence>
<comment type="caution">
    <text evidence="2">The sequence shown here is derived from an EMBL/GenBank/DDBJ whole genome shotgun (WGS) entry which is preliminary data.</text>
</comment>
<dbReference type="Proteomes" id="UP001066276">
    <property type="component" value="Chromosome 6"/>
</dbReference>
<sequence>MPSSRSAIALPYSGCWCSPRPPSAPGGLQDPTAGLTISRLDGLLKPRPQSRPPSWGQALNSCAPPTARSRHLTPAAVALLALPSAPGGSRTSLPGPRGPRAAGSRRIPNSGPGALL</sequence>
<organism evidence="2 3">
    <name type="scientific">Pleurodeles waltl</name>
    <name type="common">Iberian ribbed newt</name>
    <dbReference type="NCBI Taxonomy" id="8319"/>
    <lineage>
        <taxon>Eukaryota</taxon>
        <taxon>Metazoa</taxon>
        <taxon>Chordata</taxon>
        <taxon>Craniata</taxon>
        <taxon>Vertebrata</taxon>
        <taxon>Euteleostomi</taxon>
        <taxon>Amphibia</taxon>
        <taxon>Batrachia</taxon>
        <taxon>Caudata</taxon>
        <taxon>Salamandroidea</taxon>
        <taxon>Salamandridae</taxon>
        <taxon>Pleurodelinae</taxon>
        <taxon>Pleurodeles</taxon>
    </lineage>
</organism>
<dbReference type="AlphaFoldDB" id="A0AAV7QII2"/>
<name>A0AAV7QII2_PLEWA</name>
<proteinExistence type="predicted"/>
<feature type="region of interest" description="Disordered" evidence="1">
    <location>
        <begin position="83"/>
        <end position="116"/>
    </location>
</feature>
<dbReference type="EMBL" id="JANPWB010000010">
    <property type="protein sequence ID" value="KAJ1139297.1"/>
    <property type="molecule type" value="Genomic_DNA"/>
</dbReference>
<evidence type="ECO:0000256" key="1">
    <source>
        <dbReference type="SAM" id="MobiDB-lite"/>
    </source>
</evidence>
<gene>
    <name evidence="2" type="ORF">NDU88_005672</name>
</gene>
<keyword evidence="3" id="KW-1185">Reference proteome</keyword>
<evidence type="ECO:0000313" key="2">
    <source>
        <dbReference type="EMBL" id="KAJ1139297.1"/>
    </source>
</evidence>